<dbReference type="CDD" id="cd02440">
    <property type="entry name" value="AdoMet_MTases"/>
    <property type="match status" value="1"/>
</dbReference>
<dbReference type="InterPro" id="IPR041698">
    <property type="entry name" value="Methyltransf_25"/>
</dbReference>
<dbReference type="Proteomes" id="UP000019471">
    <property type="component" value="Unassembled WGS sequence"/>
</dbReference>
<sequence>MSHFSKTQYNSISASYDSVNDLPISRAIVVNVERLIRPHIRGARVLELACGTGFFTRHILDWGAASVVGVDVSQAMVDIAEADTAKHVEYAGKYRFMVADCSAPFSASDEGTEGGGGGGGGGFDLVFAAWLLNYAQDQATMGTMFRNIANHLNPGGRFISVLPHPEDDPMVCISQVNAQRKLGYGYGIEVRKALPEIKDGYYVHLFFDTVPPVDFGNYYLPKNVHETAARQGGMKGALTWEPVSLPDDYDEINRYMKDPVPRGYFDRWLQYPDFGILVIEK</sequence>
<dbReference type="InterPro" id="IPR029063">
    <property type="entry name" value="SAM-dependent_MTases_sf"/>
</dbReference>
<accession>W9X4U9</accession>
<keyword evidence="5" id="KW-1185">Reference proteome</keyword>
<reference evidence="4 5" key="1">
    <citation type="submission" date="2013-03" db="EMBL/GenBank/DDBJ databases">
        <title>The Genome Sequence of Cladophialophora psammophila CBS 110553.</title>
        <authorList>
            <consortium name="The Broad Institute Genomics Platform"/>
            <person name="Cuomo C."/>
            <person name="de Hoog S."/>
            <person name="Gorbushina A."/>
            <person name="Walker B."/>
            <person name="Young S.K."/>
            <person name="Zeng Q."/>
            <person name="Gargeya S."/>
            <person name="Fitzgerald M."/>
            <person name="Haas B."/>
            <person name="Abouelleil A."/>
            <person name="Allen A.W."/>
            <person name="Alvarado L."/>
            <person name="Arachchi H.M."/>
            <person name="Berlin A.M."/>
            <person name="Chapman S.B."/>
            <person name="Gainer-Dewar J."/>
            <person name="Goldberg J."/>
            <person name="Griggs A."/>
            <person name="Gujja S."/>
            <person name="Hansen M."/>
            <person name="Howarth C."/>
            <person name="Imamovic A."/>
            <person name="Ireland A."/>
            <person name="Larimer J."/>
            <person name="McCowan C."/>
            <person name="Murphy C."/>
            <person name="Pearson M."/>
            <person name="Poon T.W."/>
            <person name="Priest M."/>
            <person name="Roberts A."/>
            <person name="Saif S."/>
            <person name="Shea T."/>
            <person name="Sisk P."/>
            <person name="Sykes S."/>
            <person name="Wortman J."/>
            <person name="Nusbaum C."/>
            <person name="Birren B."/>
        </authorList>
    </citation>
    <scope>NUCLEOTIDE SEQUENCE [LARGE SCALE GENOMIC DNA]</scope>
    <source>
        <strain evidence="4 5">CBS 110553</strain>
    </source>
</reference>
<feature type="domain" description="Methyltransferase" evidence="3">
    <location>
        <begin position="45"/>
        <end position="156"/>
    </location>
</feature>
<dbReference type="STRING" id="1182543.W9X4U9"/>
<dbReference type="EMBL" id="AMGX01000002">
    <property type="protein sequence ID" value="EXJ75238.1"/>
    <property type="molecule type" value="Genomic_DNA"/>
</dbReference>
<keyword evidence="1" id="KW-0489">Methyltransferase</keyword>
<dbReference type="SUPFAM" id="SSF53335">
    <property type="entry name" value="S-adenosyl-L-methionine-dependent methyltransferases"/>
    <property type="match status" value="1"/>
</dbReference>
<gene>
    <name evidence="4" type="ORF">A1O5_01934</name>
</gene>
<dbReference type="Gene3D" id="3.40.50.150">
    <property type="entry name" value="Vaccinia Virus protein VP39"/>
    <property type="match status" value="1"/>
</dbReference>
<dbReference type="HOGENOM" id="CLU_049749_3_1_1"/>
<evidence type="ECO:0000259" key="3">
    <source>
        <dbReference type="Pfam" id="PF13649"/>
    </source>
</evidence>
<dbReference type="Pfam" id="PF13649">
    <property type="entry name" value="Methyltransf_25"/>
    <property type="match status" value="1"/>
</dbReference>
<dbReference type="OrthoDB" id="3647at2759"/>
<dbReference type="GO" id="GO:0008168">
    <property type="term" value="F:methyltransferase activity"/>
    <property type="evidence" value="ECO:0007669"/>
    <property type="project" value="UniProtKB-KW"/>
</dbReference>
<dbReference type="PANTHER" id="PTHR43861">
    <property type="entry name" value="TRANS-ACONITATE 2-METHYLTRANSFERASE-RELATED"/>
    <property type="match status" value="1"/>
</dbReference>
<dbReference type="GO" id="GO:0032259">
    <property type="term" value="P:methylation"/>
    <property type="evidence" value="ECO:0007669"/>
    <property type="project" value="UniProtKB-KW"/>
</dbReference>
<evidence type="ECO:0000313" key="5">
    <source>
        <dbReference type="Proteomes" id="UP000019471"/>
    </source>
</evidence>
<dbReference type="eggNOG" id="ENOG502SRY2">
    <property type="taxonomic scope" value="Eukaryota"/>
</dbReference>
<keyword evidence="2" id="KW-0808">Transferase</keyword>
<organism evidence="4 5">
    <name type="scientific">Cladophialophora psammophila CBS 110553</name>
    <dbReference type="NCBI Taxonomy" id="1182543"/>
    <lineage>
        <taxon>Eukaryota</taxon>
        <taxon>Fungi</taxon>
        <taxon>Dikarya</taxon>
        <taxon>Ascomycota</taxon>
        <taxon>Pezizomycotina</taxon>
        <taxon>Eurotiomycetes</taxon>
        <taxon>Chaetothyriomycetidae</taxon>
        <taxon>Chaetothyriales</taxon>
        <taxon>Herpotrichiellaceae</taxon>
        <taxon>Cladophialophora</taxon>
    </lineage>
</organism>
<dbReference type="AlphaFoldDB" id="W9X4U9"/>
<evidence type="ECO:0000256" key="2">
    <source>
        <dbReference type="ARBA" id="ARBA00022679"/>
    </source>
</evidence>
<name>W9X4U9_9EURO</name>
<evidence type="ECO:0000313" key="4">
    <source>
        <dbReference type="EMBL" id="EXJ75238.1"/>
    </source>
</evidence>
<protein>
    <recommendedName>
        <fullName evidence="3">Methyltransferase domain-containing protein</fullName>
    </recommendedName>
</protein>
<dbReference type="RefSeq" id="XP_007740740.1">
    <property type="nucleotide sequence ID" value="XM_007742550.1"/>
</dbReference>
<comment type="caution">
    <text evidence="4">The sequence shown here is derived from an EMBL/GenBank/DDBJ whole genome shotgun (WGS) entry which is preliminary data.</text>
</comment>
<dbReference type="GeneID" id="19186667"/>
<dbReference type="PANTHER" id="PTHR43861:SF1">
    <property type="entry name" value="TRANS-ACONITATE 2-METHYLTRANSFERASE"/>
    <property type="match status" value="1"/>
</dbReference>
<proteinExistence type="predicted"/>
<evidence type="ECO:0000256" key="1">
    <source>
        <dbReference type="ARBA" id="ARBA00022603"/>
    </source>
</evidence>